<keyword evidence="2" id="KW-1185">Reference proteome</keyword>
<evidence type="ECO:0000313" key="2">
    <source>
        <dbReference type="Proteomes" id="UP001595840"/>
    </source>
</evidence>
<protein>
    <submittedName>
        <fullName evidence="1">Uncharacterized protein</fullName>
    </submittedName>
</protein>
<organism evidence="1 2">
    <name type="scientific">Simiduia curdlanivorans</name>
    <dbReference type="NCBI Taxonomy" id="1492769"/>
    <lineage>
        <taxon>Bacteria</taxon>
        <taxon>Pseudomonadati</taxon>
        <taxon>Pseudomonadota</taxon>
        <taxon>Gammaproteobacteria</taxon>
        <taxon>Cellvibrionales</taxon>
        <taxon>Cellvibrionaceae</taxon>
        <taxon>Simiduia</taxon>
    </lineage>
</organism>
<sequence length="158" mass="18446">MDLPDFSQFEPFLMLRRKMGAQRLGSFEFFDPKLHLTAQERLVLLRQGILLPVTALRKLTDATIAFKNARVLVWPETDALTTVYHLSWCDQFPVDARLRAGVQIGRLANARVCQACLDLLQYEGHNSHRHRHDAYYEKVRAEFDVRAFFGRYPHYPVK</sequence>
<dbReference type="Proteomes" id="UP001595840">
    <property type="component" value="Unassembled WGS sequence"/>
</dbReference>
<accession>A0ABV8V7X9</accession>
<dbReference type="RefSeq" id="WP_290262916.1">
    <property type="nucleotide sequence ID" value="NZ_JAUFQG010000004.1"/>
</dbReference>
<proteinExistence type="predicted"/>
<comment type="caution">
    <text evidence="1">The sequence shown here is derived from an EMBL/GenBank/DDBJ whole genome shotgun (WGS) entry which is preliminary data.</text>
</comment>
<gene>
    <name evidence="1" type="ORF">ACFOX3_16965</name>
</gene>
<reference evidence="2" key="1">
    <citation type="journal article" date="2019" name="Int. J. Syst. Evol. Microbiol.">
        <title>The Global Catalogue of Microorganisms (GCM) 10K type strain sequencing project: providing services to taxonomists for standard genome sequencing and annotation.</title>
        <authorList>
            <consortium name="The Broad Institute Genomics Platform"/>
            <consortium name="The Broad Institute Genome Sequencing Center for Infectious Disease"/>
            <person name="Wu L."/>
            <person name="Ma J."/>
        </authorList>
    </citation>
    <scope>NUCLEOTIDE SEQUENCE [LARGE SCALE GENOMIC DNA]</scope>
    <source>
        <strain evidence="2">CECT 8570</strain>
    </source>
</reference>
<evidence type="ECO:0000313" key="1">
    <source>
        <dbReference type="EMBL" id="MFC4364012.1"/>
    </source>
</evidence>
<name>A0ABV8V7X9_9GAMM</name>
<dbReference type="EMBL" id="JBHSCX010000021">
    <property type="protein sequence ID" value="MFC4364012.1"/>
    <property type="molecule type" value="Genomic_DNA"/>
</dbReference>